<comment type="subcellular location">
    <subcellularLocation>
        <location evidence="5">Cell membrane</location>
        <topology evidence="5">Multi-pass membrane protein</topology>
    </subcellularLocation>
    <subcellularLocation>
        <location evidence="1">Membrane</location>
        <topology evidence="1">Multi-pass membrane protein</topology>
    </subcellularLocation>
</comment>
<evidence type="ECO:0000256" key="1">
    <source>
        <dbReference type="ARBA" id="ARBA00004141"/>
    </source>
</evidence>
<reference evidence="8" key="1">
    <citation type="submission" date="2016-10" db="EMBL/GenBank/DDBJ databases">
        <authorList>
            <person name="Varghese N."/>
            <person name="Submissions S."/>
        </authorList>
    </citation>
    <scope>NUCLEOTIDE SEQUENCE [LARGE SCALE GENOMIC DNA]</scope>
    <source>
        <strain evidence="8">DC30,IBRC 10041,KCTC 4046</strain>
    </source>
</reference>
<keyword evidence="3 5" id="KW-1133">Transmembrane helix</keyword>
<dbReference type="AlphaFoldDB" id="A0A1H3FVP3"/>
<feature type="compositionally biased region" description="Acidic residues" evidence="6">
    <location>
        <begin position="190"/>
        <end position="203"/>
    </location>
</feature>
<dbReference type="InterPro" id="IPR002781">
    <property type="entry name" value="TM_pro_TauE-like"/>
</dbReference>
<evidence type="ECO:0000256" key="5">
    <source>
        <dbReference type="RuleBase" id="RU363041"/>
    </source>
</evidence>
<feature type="transmembrane region" description="Helical" evidence="5">
    <location>
        <begin position="287"/>
        <end position="307"/>
    </location>
</feature>
<keyword evidence="4 5" id="KW-0472">Membrane</keyword>
<gene>
    <name evidence="7" type="ORF">SAMN05216564_102207</name>
</gene>
<feature type="region of interest" description="Disordered" evidence="6">
    <location>
        <begin position="189"/>
        <end position="230"/>
    </location>
</feature>
<feature type="transmembrane region" description="Helical" evidence="5">
    <location>
        <begin position="137"/>
        <end position="156"/>
    </location>
</feature>
<dbReference type="Pfam" id="PF01925">
    <property type="entry name" value="TauE"/>
    <property type="match status" value="1"/>
</dbReference>
<feature type="transmembrane region" description="Helical" evidence="5">
    <location>
        <begin position="69"/>
        <end position="94"/>
    </location>
</feature>
<proteinExistence type="inferred from homology"/>
<dbReference type="Proteomes" id="UP000199079">
    <property type="component" value="Unassembled WGS sequence"/>
</dbReference>
<feature type="transmembrane region" description="Helical" evidence="5">
    <location>
        <begin position="386"/>
        <end position="407"/>
    </location>
</feature>
<evidence type="ECO:0000256" key="6">
    <source>
        <dbReference type="SAM" id="MobiDB-lite"/>
    </source>
</evidence>
<feature type="transmembrane region" description="Helical" evidence="5">
    <location>
        <begin position="356"/>
        <end position="380"/>
    </location>
</feature>
<dbReference type="PANTHER" id="PTHR43483">
    <property type="entry name" value="MEMBRANE TRANSPORTER PROTEIN HI_0806-RELATED"/>
    <property type="match status" value="1"/>
</dbReference>
<accession>A0A1H3FVP3</accession>
<name>A0A1H3FVP3_9EURY</name>
<evidence type="ECO:0000256" key="4">
    <source>
        <dbReference type="ARBA" id="ARBA00023136"/>
    </source>
</evidence>
<dbReference type="GO" id="GO:0005886">
    <property type="term" value="C:plasma membrane"/>
    <property type="evidence" value="ECO:0007669"/>
    <property type="project" value="UniProtKB-SubCell"/>
</dbReference>
<evidence type="ECO:0000313" key="8">
    <source>
        <dbReference type="Proteomes" id="UP000199079"/>
    </source>
</evidence>
<evidence type="ECO:0000256" key="3">
    <source>
        <dbReference type="ARBA" id="ARBA00022989"/>
    </source>
</evidence>
<sequence>MTALGASDVPIDGVSDGGGLIGVDGIGGLIGVDGIGGLIGVDGIGGLVGVGSLGGAGEFTVFGTGPEMAALFVGFGLVVGILFGFFGMGGSFLVTPALLLFGYRPSVAVGSGMAFVFGTAVIATLKHHDLGQVDYKLGGLMIVGTTVGIEIGRLTVFRLQDIGLAGGVINAVYVLLLGGIGAMVTRDALSDDGDGEGEEDDAGSNEGSSESHGHGHDHGDADGGDLSNHTPPAIAKRIQETVRIPPMVTLRGDVRVSVWVITAVALSTGFLSGLLGVGGGFIRMPAMIYAIGAPVPVAVGTDLFEIVFSGGIGSYLYGQSGGVDLGIVVPLLFGSALGARVGSAATAVVDSDGITVYFGGMLLAGAVAVAVGEIGGLLGIALLETVGLVLVLGAAVAVAGAIVVTTLRRLRTGSRTASVAE</sequence>
<feature type="transmembrane region" description="Helical" evidence="5">
    <location>
        <begin position="327"/>
        <end position="349"/>
    </location>
</feature>
<dbReference type="PANTHER" id="PTHR43483:SF3">
    <property type="entry name" value="MEMBRANE TRANSPORTER PROTEIN HI_0806-RELATED"/>
    <property type="match status" value="1"/>
</dbReference>
<feature type="transmembrane region" description="Helical" evidence="5">
    <location>
        <begin position="163"/>
        <end position="184"/>
    </location>
</feature>
<feature type="transmembrane region" description="Helical" evidence="5">
    <location>
        <begin position="256"/>
        <end position="275"/>
    </location>
</feature>
<keyword evidence="2 5" id="KW-0812">Transmembrane</keyword>
<organism evidence="7 8">
    <name type="scientific">Halopenitus persicus</name>
    <dbReference type="NCBI Taxonomy" id="1048396"/>
    <lineage>
        <taxon>Archaea</taxon>
        <taxon>Methanobacteriati</taxon>
        <taxon>Methanobacteriota</taxon>
        <taxon>Stenosarchaea group</taxon>
        <taxon>Halobacteria</taxon>
        <taxon>Halobacteriales</taxon>
        <taxon>Haloferacaceae</taxon>
        <taxon>Halopenitus</taxon>
    </lineage>
</organism>
<feature type="compositionally biased region" description="Basic and acidic residues" evidence="6">
    <location>
        <begin position="209"/>
        <end position="221"/>
    </location>
</feature>
<dbReference type="EMBL" id="FNPC01000002">
    <property type="protein sequence ID" value="SDX94428.1"/>
    <property type="molecule type" value="Genomic_DNA"/>
</dbReference>
<protein>
    <recommendedName>
        <fullName evidence="5">Probable membrane transporter protein</fullName>
    </recommendedName>
</protein>
<comment type="similarity">
    <text evidence="5">Belongs to the 4-toluene sulfonate uptake permease (TSUP) (TC 2.A.102) family.</text>
</comment>
<evidence type="ECO:0000256" key="2">
    <source>
        <dbReference type="ARBA" id="ARBA00022692"/>
    </source>
</evidence>
<keyword evidence="5" id="KW-1003">Cell membrane</keyword>
<keyword evidence="8" id="KW-1185">Reference proteome</keyword>
<feature type="transmembrane region" description="Helical" evidence="5">
    <location>
        <begin position="106"/>
        <end position="125"/>
    </location>
</feature>
<evidence type="ECO:0000313" key="7">
    <source>
        <dbReference type="EMBL" id="SDX94428.1"/>
    </source>
</evidence>